<dbReference type="SUPFAM" id="SSF51556">
    <property type="entry name" value="Metallo-dependent hydrolases"/>
    <property type="match status" value="1"/>
</dbReference>
<protein>
    <submittedName>
        <fullName evidence="2">TatD family hydrolase</fullName>
    </submittedName>
</protein>
<dbReference type="PANTHER" id="PTHR46124">
    <property type="entry name" value="D-AMINOACYL-TRNA DEACYLASE"/>
    <property type="match status" value="1"/>
</dbReference>
<feature type="binding site" evidence="1">
    <location>
        <position position="128"/>
    </location>
    <ligand>
        <name>a divalent metal cation</name>
        <dbReference type="ChEBI" id="CHEBI:60240"/>
        <label>2</label>
    </ligand>
</feature>
<dbReference type="Gene3D" id="3.20.20.140">
    <property type="entry name" value="Metal-dependent hydrolases"/>
    <property type="match status" value="1"/>
</dbReference>
<comment type="caution">
    <text evidence="2">The sequence shown here is derived from an EMBL/GenBank/DDBJ whole genome shotgun (WGS) entry which is preliminary data.</text>
</comment>
<gene>
    <name evidence="2" type="ORF">H9816_00095</name>
</gene>
<organism evidence="2 3">
    <name type="scientific">Candidatus Tidjanibacter faecipullorum</name>
    <dbReference type="NCBI Taxonomy" id="2838766"/>
    <lineage>
        <taxon>Bacteria</taxon>
        <taxon>Pseudomonadati</taxon>
        <taxon>Bacteroidota</taxon>
        <taxon>Bacteroidia</taxon>
        <taxon>Bacteroidales</taxon>
        <taxon>Rikenellaceae</taxon>
        <taxon>Tidjanibacter</taxon>
    </lineage>
</organism>
<evidence type="ECO:0000256" key="1">
    <source>
        <dbReference type="PIRSR" id="PIRSR005902-1"/>
    </source>
</evidence>
<evidence type="ECO:0000313" key="2">
    <source>
        <dbReference type="EMBL" id="HIZ14309.1"/>
    </source>
</evidence>
<feature type="binding site" evidence="1">
    <location>
        <position position="105"/>
    </location>
    <ligand>
        <name>a divalent metal cation</name>
        <dbReference type="ChEBI" id="CHEBI:60240"/>
        <label>2</label>
    </ligand>
</feature>
<dbReference type="GO" id="GO:0005829">
    <property type="term" value="C:cytosol"/>
    <property type="evidence" value="ECO:0007669"/>
    <property type="project" value="TreeGrafter"/>
</dbReference>
<proteinExistence type="predicted"/>
<dbReference type="Pfam" id="PF01026">
    <property type="entry name" value="TatD_DNase"/>
    <property type="match status" value="1"/>
</dbReference>
<dbReference type="AlphaFoldDB" id="A0A9D2IKJ0"/>
<keyword evidence="2" id="KW-0378">Hydrolase</keyword>
<dbReference type="InterPro" id="IPR032466">
    <property type="entry name" value="Metal_Hydrolase"/>
</dbReference>
<keyword evidence="1" id="KW-0479">Metal-binding</keyword>
<dbReference type="PANTHER" id="PTHR46124:SF3">
    <property type="entry name" value="HYDROLASE"/>
    <property type="match status" value="1"/>
</dbReference>
<dbReference type="Proteomes" id="UP000824014">
    <property type="component" value="Unassembled WGS sequence"/>
</dbReference>
<reference evidence="2" key="1">
    <citation type="journal article" date="2021" name="PeerJ">
        <title>Extensive microbial diversity within the chicken gut microbiome revealed by metagenomics and culture.</title>
        <authorList>
            <person name="Gilroy R."/>
            <person name="Ravi A."/>
            <person name="Getino M."/>
            <person name="Pursley I."/>
            <person name="Horton D.L."/>
            <person name="Alikhan N.F."/>
            <person name="Baker D."/>
            <person name="Gharbi K."/>
            <person name="Hall N."/>
            <person name="Watson M."/>
            <person name="Adriaenssens E.M."/>
            <person name="Foster-Nyarko E."/>
            <person name="Jarju S."/>
            <person name="Secka A."/>
            <person name="Antonio M."/>
            <person name="Oren A."/>
            <person name="Chaudhuri R.R."/>
            <person name="La Ragione R."/>
            <person name="Hildebrand F."/>
            <person name="Pallen M.J."/>
        </authorList>
    </citation>
    <scope>NUCLEOTIDE SEQUENCE</scope>
    <source>
        <strain evidence="2">ChiHjej11B10-19426</strain>
    </source>
</reference>
<reference evidence="2" key="2">
    <citation type="submission" date="2021-04" db="EMBL/GenBank/DDBJ databases">
        <authorList>
            <person name="Gilroy R."/>
        </authorList>
    </citation>
    <scope>NUCLEOTIDE SEQUENCE</scope>
    <source>
        <strain evidence="2">ChiHjej11B10-19426</strain>
    </source>
</reference>
<dbReference type="GO" id="GO:0046872">
    <property type="term" value="F:metal ion binding"/>
    <property type="evidence" value="ECO:0007669"/>
    <property type="project" value="UniProtKB-KW"/>
</dbReference>
<name>A0A9D2IKJ0_9BACT</name>
<feature type="binding site" evidence="1">
    <location>
        <position position="69"/>
    </location>
    <ligand>
        <name>a divalent metal cation</name>
        <dbReference type="ChEBI" id="CHEBI:60240"/>
        <label>1</label>
    </ligand>
</feature>
<dbReference type="PIRSF" id="PIRSF005902">
    <property type="entry name" value="DNase_TatD"/>
    <property type="match status" value="1"/>
</dbReference>
<accession>A0A9D2IKJ0</accession>
<feature type="binding site" evidence="1">
    <location>
        <position position="176"/>
    </location>
    <ligand>
        <name>a divalent metal cation</name>
        <dbReference type="ChEBI" id="CHEBI:60240"/>
        <label>1</label>
    </ligand>
</feature>
<sequence>MIPCIDIHTHRTAPDTPERRALRTFRLGSEGALPDRPLACGLHPWDAGRPDAEQLVERLAAMPCDAIGEIGLDYVRTDRHDPRPVQLFDTQLAMAASRRLPVVLHCVRAFEAILTQLGRYPAVTAIFHGFIGSPQQAERTVRGGHYLSFGPASFRSPRSVEAMRRIPAERLFLETDETEQPIEAVYDEAARLLDRPTERLKQTLYDNFMTLFPNL</sequence>
<dbReference type="InterPro" id="IPR001130">
    <property type="entry name" value="TatD-like"/>
</dbReference>
<evidence type="ECO:0000313" key="3">
    <source>
        <dbReference type="Proteomes" id="UP000824014"/>
    </source>
</evidence>
<dbReference type="GO" id="GO:0016788">
    <property type="term" value="F:hydrolase activity, acting on ester bonds"/>
    <property type="evidence" value="ECO:0007669"/>
    <property type="project" value="InterPro"/>
</dbReference>
<dbReference type="EMBL" id="DXCC01000001">
    <property type="protein sequence ID" value="HIZ14309.1"/>
    <property type="molecule type" value="Genomic_DNA"/>
</dbReference>